<evidence type="ECO:0000256" key="2">
    <source>
        <dbReference type="ARBA" id="ARBA00022801"/>
    </source>
</evidence>
<dbReference type="EMBL" id="JAHUZB010000002">
    <property type="protein sequence ID" value="MBV7389937.1"/>
    <property type="molecule type" value="Genomic_DNA"/>
</dbReference>
<evidence type="ECO:0000256" key="1">
    <source>
        <dbReference type="ARBA" id="ARBA00009045"/>
    </source>
</evidence>
<dbReference type="Proteomes" id="UP000774130">
    <property type="component" value="Unassembled WGS sequence"/>
</dbReference>
<feature type="transmembrane region" description="Helical" evidence="3">
    <location>
        <begin position="84"/>
        <end position="104"/>
    </location>
</feature>
<dbReference type="GO" id="GO:0008233">
    <property type="term" value="F:peptidase activity"/>
    <property type="evidence" value="ECO:0007669"/>
    <property type="project" value="UniProtKB-KW"/>
</dbReference>
<keyword evidence="5" id="KW-0645">Protease</keyword>
<feature type="domain" description="Peptidase S54 rhomboid" evidence="4">
    <location>
        <begin position="45"/>
        <end position="181"/>
    </location>
</feature>
<keyword evidence="3" id="KW-0812">Transmembrane</keyword>
<dbReference type="InterPro" id="IPR050925">
    <property type="entry name" value="Rhomboid_protease_S54"/>
</dbReference>
<keyword evidence="3" id="KW-0472">Membrane</keyword>
<name>A0ABS6TAK9_9ENTE</name>
<dbReference type="InterPro" id="IPR022764">
    <property type="entry name" value="Peptidase_S54_rhomboid_dom"/>
</dbReference>
<evidence type="ECO:0000313" key="5">
    <source>
        <dbReference type="EMBL" id="MBV7389937.1"/>
    </source>
</evidence>
<organism evidence="5 6">
    <name type="scientific">Enterococcus alishanensis</name>
    <dbReference type="NCBI Taxonomy" id="1303817"/>
    <lineage>
        <taxon>Bacteria</taxon>
        <taxon>Bacillati</taxon>
        <taxon>Bacillota</taxon>
        <taxon>Bacilli</taxon>
        <taxon>Lactobacillales</taxon>
        <taxon>Enterococcaceae</taxon>
        <taxon>Enterococcus</taxon>
    </lineage>
</organism>
<reference evidence="5 6" key="1">
    <citation type="submission" date="2021-06" db="EMBL/GenBank/DDBJ databases">
        <title>Enterococcus alishanensis sp. nov., a novel lactic acid bacterium isolated from fresh coffee beans.</title>
        <authorList>
            <person name="Chen Y.-S."/>
        </authorList>
    </citation>
    <scope>NUCLEOTIDE SEQUENCE [LARGE SCALE GENOMIC DNA]</scope>
    <source>
        <strain evidence="5 6">ALS3</strain>
    </source>
</reference>
<accession>A0ABS6TAK9</accession>
<keyword evidence="3" id="KW-1133">Transmembrane helix</keyword>
<feature type="transmembrane region" description="Helical" evidence="3">
    <location>
        <begin position="196"/>
        <end position="214"/>
    </location>
</feature>
<evidence type="ECO:0000259" key="4">
    <source>
        <dbReference type="Pfam" id="PF01694"/>
    </source>
</evidence>
<comment type="similarity">
    <text evidence="1">Belongs to the peptidase S54 family.</text>
</comment>
<feature type="transmembrane region" description="Helical" evidence="3">
    <location>
        <begin position="164"/>
        <end position="184"/>
    </location>
</feature>
<sequence length="220" mass="24373">MKNKPYVTYTIFGITTAVFLIQFLIPYDSVERLLGMSSLSIAYGHQYWRFITPIFIHFGLMHFAFNMVVLYFMGQQCEAIFGHWRFAIVYLLSGITGSVAGFAFNQPNVLSGGASGAIFGIFGGFLMIGLHYRDNYAMRALTRQFTIFILLNLVFNLFDTSIDIWGHIGGLVGGGLLGAIVGIPGAKDRFSVRTRVVSAILLIFFTVICILIGLRKVGLA</sequence>
<evidence type="ECO:0000256" key="3">
    <source>
        <dbReference type="SAM" id="Phobius"/>
    </source>
</evidence>
<keyword evidence="6" id="KW-1185">Reference proteome</keyword>
<proteinExistence type="inferred from homology"/>
<dbReference type="GO" id="GO:0006508">
    <property type="term" value="P:proteolysis"/>
    <property type="evidence" value="ECO:0007669"/>
    <property type="project" value="UniProtKB-KW"/>
</dbReference>
<gene>
    <name evidence="5" type="ORF">KUA55_04540</name>
</gene>
<keyword evidence="2" id="KW-0378">Hydrolase</keyword>
<dbReference type="PANTHER" id="PTHR43731">
    <property type="entry name" value="RHOMBOID PROTEASE"/>
    <property type="match status" value="1"/>
</dbReference>
<feature type="transmembrane region" description="Helical" evidence="3">
    <location>
        <begin position="47"/>
        <end position="72"/>
    </location>
</feature>
<comment type="caution">
    <text evidence="5">The sequence shown here is derived from an EMBL/GenBank/DDBJ whole genome shotgun (WGS) entry which is preliminary data.</text>
</comment>
<feature type="transmembrane region" description="Helical" evidence="3">
    <location>
        <begin position="7"/>
        <end position="27"/>
    </location>
</feature>
<protein>
    <submittedName>
        <fullName evidence="5">Rhomboid family intramembrane serine protease</fullName>
    </submittedName>
</protein>
<evidence type="ECO:0000313" key="6">
    <source>
        <dbReference type="Proteomes" id="UP000774130"/>
    </source>
</evidence>
<feature type="transmembrane region" description="Helical" evidence="3">
    <location>
        <begin position="110"/>
        <end position="128"/>
    </location>
</feature>
<dbReference type="Pfam" id="PF01694">
    <property type="entry name" value="Rhomboid"/>
    <property type="match status" value="1"/>
</dbReference>
<dbReference type="RefSeq" id="WP_218324994.1">
    <property type="nucleotide sequence ID" value="NZ_JAHUZB010000002.1"/>
</dbReference>
<dbReference type="PANTHER" id="PTHR43731:SF14">
    <property type="entry name" value="PRESENILIN-ASSOCIATED RHOMBOID-LIKE PROTEIN, MITOCHONDRIAL"/>
    <property type="match status" value="1"/>
</dbReference>